<dbReference type="InterPro" id="IPR002225">
    <property type="entry name" value="3Beta_OHSteriod_DH/Estase"/>
</dbReference>
<evidence type="ECO:0000256" key="1">
    <source>
        <dbReference type="ARBA" id="ARBA00009219"/>
    </source>
</evidence>
<evidence type="ECO:0000313" key="3">
    <source>
        <dbReference type="EMBL" id="RLE06869.1"/>
    </source>
</evidence>
<dbReference type="SUPFAM" id="SSF51735">
    <property type="entry name" value="NAD(P)-binding Rossmann-fold domains"/>
    <property type="match status" value="1"/>
</dbReference>
<gene>
    <name evidence="3" type="ORF">DRJ00_09050</name>
</gene>
<reference evidence="3 4" key="1">
    <citation type="submission" date="2018-06" db="EMBL/GenBank/DDBJ databases">
        <title>Extensive metabolic versatility and redundancy in microbially diverse, dynamic hydrothermal sediments.</title>
        <authorList>
            <person name="Dombrowski N."/>
            <person name="Teske A."/>
            <person name="Baker B.J."/>
        </authorList>
    </citation>
    <scope>NUCLEOTIDE SEQUENCE [LARGE SCALE GENOMIC DNA]</scope>
    <source>
        <strain evidence="3">B47_G16</strain>
    </source>
</reference>
<comment type="similarity">
    <text evidence="1">Belongs to the 3-beta-HSD family.</text>
</comment>
<dbReference type="PANTHER" id="PTHR43245">
    <property type="entry name" value="BIFUNCTIONAL POLYMYXIN RESISTANCE PROTEIN ARNA"/>
    <property type="match status" value="1"/>
</dbReference>
<dbReference type="GO" id="GO:0016616">
    <property type="term" value="F:oxidoreductase activity, acting on the CH-OH group of donors, NAD or NADP as acceptor"/>
    <property type="evidence" value="ECO:0007669"/>
    <property type="project" value="InterPro"/>
</dbReference>
<dbReference type="Pfam" id="PF01073">
    <property type="entry name" value="3Beta_HSD"/>
    <property type="match status" value="1"/>
</dbReference>
<dbReference type="InterPro" id="IPR036291">
    <property type="entry name" value="NAD(P)-bd_dom_sf"/>
</dbReference>
<sequence>MSKAKRRIMKVLLSGAFGNVGLSTLEELIRKGHEVRAFDLKNGKNLKISRRYESKSEIIWGDLREREEVEKAVEGQEVVIHTAAIIPPLADRNPELAEAVNVGGTLNIIKAAENQSKKPKIIYTSSIAIYGDRRKSPLIKPTDFPHPNPDDEYAKQKLKCENLIRKSRLEWAIFRLTYIVSPDKLQMDPLMFRMPLDTCLEICHTKDVGLALANAVESDQIWGKVMHIAGGKKCRITYKEYIDQMMEIFGLGKNFLPPEAFSKSDFHCGFMTTEESQSLLNYQRHTLDDYFKEVKQKVKFKRYFMRVFKPLIRIWLLRQSPYYRARHHRGTLS</sequence>
<dbReference type="AlphaFoldDB" id="A0A497E1E7"/>
<dbReference type="EMBL" id="QMPZ01000217">
    <property type="protein sequence ID" value="RLE06869.1"/>
    <property type="molecule type" value="Genomic_DNA"/>
</dbReference>
<evidence type="ECO:0000313" key="4">
    <source>
        <dbReference type="Proteomes" id="UP000279422"/>
    </source>
</evidence>
<dbReference type="GO" id="GO:0006694">
    <property type="term" value="P:steroid biosynthetic process"/>
    <property type="evidence" value="ECO:0007669"/>
    <property type="project" value="InterPro"/>
</dbReference>
<proteinExistence type="inferred from homology"/>
<accession>A0A497E1E7</accession>
<comment type="caution">
    <text evidence="3">The sequence shown here is derived from an EMBL/GenBank/DDBJ whole genome shotgun (WGS) entry which is preliminary data.</text>
</comment>
<dbReference type="Gene3D" id="3.40.50.720">
    <property type="entry name" value="NAD(P)-binding Rossmann-like Domain"/>
    <property type="match status" value="1"/>
</dbReference>
<name>A0A497E1E7_UNCAE</name>
<dbReference type="InterPro" id="IPR050177">
    <property type="entry name" value="Lipid_A_modif_metabolic_enz"/>
</dbReference>
<dbReference type="Proteomes" id="UP000279422">
    <property type="component" value="Unassembled WGS sequence"/>
</dbReference>
<protein>
    <submittedName>
        <fullName evidence="3">NAD(P)-dependent oxidoreductase</fullName>
    </submittedName>
</protein>
<evidence type="ECO:0000259" key="2">
    <source>
        <dbReference type="Pfam" id="PF01073"/>
    </source>
</evidence>
<organism evidence="3 4">
    <name type="scientific">Aerophobetes bacterium</name>
    <dbReference type="NCBI Taxonomy" id="2030807"/>
    <lineage>
        <taxon>Bacteria</taxon>
        <taxon>Candidatus Aerophobota</taxon>
    </lineage>
</organism>
<feature type="domain" description="3-beta hydroxysteroid dehydrogenase/isomerase" evidence="2">
    <location>
        <begin position="14"/>
        <end position="167"/>
    </location>
</feature>